<evidence type="ECO:0000256" key="3">
    <source>
        <dbReference type="ARBA" id="ARBA00022617"/>
    </source>
</evidence>
<dbReference type="InterPro" id="IPR009050">
    <property type="entry name" value="Globin-like_sf"/>
</dbReference>
<dbReference type="AlphaFoldDB" id="A0ABD5WSM4"/>
<keyword evidence="7" id="KW-1185">Reference proteome</keyword>
<dbReference type="InterPro" id="IPR012292">
    <property type="entry name" value="Globin/Proto"/>
</dbReference>
<keyword evidence="5" id="KW-0408">Iron</keyword>
<accession>A0ABD5WSM4</accession>
<keyword evidence="2" id="KW-0813">Transport</keyword>
<keyword evidence="4" id="KW-0479">Metal-binding</keyword>
<comment type="caution">
    <text evidence="6">The sequence shown here is derived from an EMBL/GenBank/DDBJ whole genome shotgun (WGS) entry which is preliminary data.</text>
</comment>
<keyword evidence="3" id="KW-0349">Heme</keyword>
<reference evidence="6 7" key="1">
    <citation type="journal article" date="2019" name="Int. J. Syst. Evol. Microbiol.">
        <title>The Global Catalogue of Microorganisms (GCM) 10K type strain sequencing project: providing services to taxonomists for standard genome sequencing and annotation.</title>
        <authorList>
            <consortium name="The Broad Institute Genomics Platform"/>
            <consortium name="The Broad Institute Genome Sequencing Center for Infectious Disease"/>
            <person name="Wu L."/>
            <person name="Ma J."/>
        </authorList>
    </citation>
    <scope>NUCLEOTIDE SEQUENCE [LARGE SCALE GENOMIC DNA]</scope>
    <source>
        <strain evidence="6 7">DT72</strain>
    </source>
</reference>
<dbReference type="EMBL" id="JBHSZH010000005">
    <property type="protein sequence ID" value="MFC7080788.1"/>
    <property type="molecule type" value="Genomic_DNA"/>
</dbReference>
<dbReference type="Pfam" id="PF01152">
    <property type="entry name" value="Bac_globin"/>
    <property type="match status" value="1"/>
</dbReference>
<organism evidence="6 7">
    <name type="scientific">Halorussus caseinilyticus</name>
    <dbReference type="NCBI Taxonomy" id="3034025"/>
    <lineage>
        <taxon>Archaea</taxon>
        <taxon>Methanobacteriati</taxon>
        <taxon>Methanobacteriota</taxon>
        <taxon>Stenosarchaea group</taxon>
        <taxon>Halobacteria</taxon>
        <taxon>Halobacteriales</taxon>
        <taxon>Haladaptataceae</taxon>
        <taxon>Halorussus</taxon>
    </lineage>
</organism>
<evidence type="ECO:0000256" key="1">
    <source>
        <dbReference type="ARBA" id="ARBA00009660"/>
    </source>
</evidence>
<protein>
    <submittedName>
        <fullName evidence="6">Group 1 truncated hemoglobin</fullName>
    </submittedName>
</protein>
<evidence type="ECO:0000313" key="6">
    <source>
        <dbReference type="EMBL" id="MFC7080788.1"/>
    </source>
</evidence>
<evidence type="ECO:0000256" key="2">
    <source>
        <dbReference type="ARBA" id="ARBA00022448"/>
    </source>
</evidence>
<comment type="similarity">
    <text evidence="1">Belongs to the truncated hemoglobin family. Group I subfamily.</text>
</comment>
<evidence type="ECO:0000313" key="7">
    <source>
        <dbReference type="Proteomes" id="UP001596407"/>
    </source>
</evidence>
<dbReference type="GeneID" id="79302536"/>
<dbReference type="CDD" id="cd00454">
    <property type="entry name" value="TrHb1_N"/>
    <property type="match status" value="1"/>
</dbReference>
<evidence type="ECO:0000256" key="5">
    <source>
        <dbReference type="ARBA" id="ARBA00023004"/>
    </source>
</evidence>
<dbReference type="InterPro" id="IPR001486">
    <property type="entry name" value="Hemoglobin_trunc"/>
</dbReference>
<name>A0ABD5WSM4_9EURY</name>
<dbReference type="PIRSF" id="PIRSF002030">
    <property type="entry name" value="Globin_Protozoa/Cyanobacteria"/>
    <property type="match status" value="1"/>
</dbReference>
<dbReference type="Proteomes" id="UP001596407">
    <property type="component" value="Unassembled WGS sequence"/>
</dbReference>
<sequence>MSESLYERLGGRDEISAVVGDFYDRVLGDDRVSHFFEDADVSALRSHQTQFLAAATGGSDGYDGADLSSAHAHLDIDRRDFGIVADHLDAALAEFDAPAADREEVVAAVAELEPAIVSGGRE</sequence>
<dbReference type="RefSeq" id="WP_276281342.1">
    <property type="nucleotide sequence ID" value="NZ_CP119809.1"/>
</dbReference>
<gene>
    <name evidence="6" type="ORF">ACFQJ6_12385</name>
</gene>
<evidence type="ECO:0000256" key="4">
    <source>
        <dbReference type="ARBA" id="ARBA00022723"/>
    </source>
</evidence>
<dbReference type="GO" id="GO:0046872">
    <property type="term" value="F:metal ion binding"/>
    <property type="evidence" value="ECO:0007669"/>
    <property type="project" value="UniProtKB-KW"/>
</dbReference>
<proteinExistence type="inferred from homology"/>
<dbReference type="Gene3D" id="1.10.490.10">
    <property type="entry name" value="Globins"/>
    <property type="match status" value="1"/>
</dbReference>
<dbReference type="SUPFAM" id="SSF46458">
    <property type="entry name" value="Globin-like"/>
    <property type="match status" value="1"/>
</dbReference>
<dbReference type="InterPro" id="IPR016339">
    <property type="entry name" value="Hemoglobin_trunc_I"/>
</dbReference>